<comment type="caution">
    <text evidence="1">The sequence shown here is derived from an EMBL/GenBank/DDBJ whole genome shotgun (WGS) entry which is preliminary data.</text>
</comment>
<name>B9YA87_9FIRM</name>
<reference evidence="1 2" key="1">
    <citation type="submission" date="2008-12" db="EMBL/GenBank/DDBJ databases">
        <authorList>
            <person name="Fulton L."/>
            <person name="Clifton S."/>
            <person name="Fulton B."/>
            <person name="Xu J."/>
            <person name="Minx P."/>
            <person name="Pepin K.H."/>
            <person name="Johnson M."/>
            <person name="Bhonagiri V."/>
            <person name="Nash W.E."/>
            <person name="Mardis E.R."/>
            <person name="Wilson R.K."/>
        </authorList>
    </citation>
    <scope>NUCLEOTIDE SEQUENCE [LARGE SCALE GENOMIC DNA]</scope>
    <source>
        <strain evidence="1 2">DSM 12042</strain>
    </source>
</reference>
<organism evidence="1 2">
    <name type="scientific">Holdemania filiformis DSM 12042</name>
    <dbReference type="NCBI Taxonomy" id="545696"/>
    <lineage>
        <taxon>Bacteria</taxon>
        <taxon>Bacillati</taxon>
        <taxon>Bacillota</taxon>
        <taxon>Erysipelotrichia</taxon>
        <taxon>Erysipelotrichales</taxon>
        <taxon>Erysipelotrichaceae</taxon>
        <taxon>Holdemania</taxon>
    </lineage>
</organism>
<dbReference type="AlphaFoldDB" id="B9YA87"/>
<dbReference type="HOGENOM" id="CLU_3168962_0_0_9"/>
<evidence type="ECO:0000313" key="1">
    <source>
        <dbReference type="EMBL" id="EEF67102.1"/>
    </source>
</evidence>
<proteinExistence type="predicted"/>
<protein>
    <submittedName>
        <fullName evidence="1">Uncharacterized protein</fullName>
    </submittedName>
</protein>
<dbReference type="Proteomes" id="UP000005950">
    <property type="component" value="Unassembled WGS sequence"/>
</dbReference>
<sequence>MSEKRKNARWNKLGRFFIENRRQDGHPRLTARTVLSFLVNMRYNEQK</sequence>
<reference evidence="1 2" key="2">
    <citation type="submission" date="2009-02" db="EMBL/GenBank/DDBJ databases">
        <title>Draft genome sequence of Holdemania filiformis DSM 12042.</title>
        <authorList>
            <person name="Sudarsanam P."/>
            <person name="Ley R."/>
            <person name="Guruge J."/>
            <person name="Turnbaugh P.J."/>
            <person name="Mahowald M."/>
            <person name="Liep D."/>
            <person name="Gordon J."/>
        </authorList>
    </citation>
    <scope>NUCLEOTIDE SEQUENCE [LARGE SCALE GENOMIC DNA]</scope>
    <source>
        <strain evidence="1 2">DSM 12042</strain>
    </source>
</reference>
<gene>
    <name evidence="1" type="ORF">HOLDEFILI_02744</name>
</gene>
<accession>B9YA87</accession>
<dbReference type="EMBL" id="ACCF01000174">
    <property type="protein sequence ID" value="EEF67102.1"/>
    <property type="molecule type" value="Genomic_DNA"/>
</dbReference>
<evidence type="ECO:0000313" key="2">
    <source>
        <dbReference type="Proteomes" id="UP000005950"/>
    </source>
</evidence>